<sequence>MAKKGTEKVTWMKLKTEPLSSEKNFTKVWKALFSLSQVRDIKFDEESNTVTIKVVCCSPEKVMDKLCSKGRGAIKLIETIDPPKPPAEKPKEPEKPKEAEKPKGPEKPKEPEKAAPAGPSSQSVMVTHPFNGPNYEWVQPNGYYERPIYDSYSSQPPPFPYPYGGRSHYGSEETPSCHLM</sequence>
<dbReference type="OrthoDB" id="785270at2759"/>
<feature type="compositionally biased region" description="Basic and acidic residues" evidence="1">
    <location>
        <begin position="86"/>
        <end position="113"/>
    </location>
</feature>
<organism evidence="2 3">
    <name type="scientific">Capsella rubella</name>
    <dbReference type="NCBI Taxonomy" id="81985"/>
    <lineage>
        <taxon>Eukaryota</taxon>
        <taxon>Viridiplantae</taxon>
        <taxon>Streptophyta</taxon>
        <taxon>Embryophyta</taxon>
        <taxon>Tracheophyta</taxon>
        <taxon>Spermatophyta</taxon>
        <taxon>Magnoliopsida</taxon>
        <taxon>eudicotyledons</taxon>
        <taxon>Gunneridae</taxon>
        <taxon>Pentapetalae</taxon>
        <taxon>rosids</taxon>
        <taxon>malvids</taxon>
        <taxon>Brassicales</taxon>
        <taxon>Brassicaceae</taxon>
        <taxon>Camelineae</taxon>
        <taxon>Capsella</taxon>
    </lineage>
</organism>
<dbReference type="PANTHER" id="PTHR47005:SF5">
    <property type="entry name" value="HEAVY METAL TRANSPORT_DETOXIFICATION SUPERFAMILY PROTEIN"/>
    <property type="match status" value="1"/>
</dbReference>
<keyword evidence="3" id="KW-1185">Reference proteome</keyword>
<protein>
    <recommendedName>
        <fullName evidence="4">HMA domain-containing protein</fullName>
    </recommendedName>
</protein>
<feature type="region of interest" description="Disordered" evidence="1">
    <location>
        <begin position="75"/>
        <end position="127"/>
    </location>
</feature>
<dbReference type="AlphaFoldDB" id="R0IA42"/>
<dbReference type="Proteomes" id="UP000029121">
    <property type="component" value="Unassembled WGS sequence"/>
</dbReference>
<evidence type="ECO:0008006" key="4">
    <source>
        <dbReference type="Google" id="ProtNLM"/>
    </source>
</evidence>
<evidence type="ECO:0000256" key="1">
    <source>
        <dbReference type="SAM" id="MobiDB-lite"/>
    </source>
</evidence>
<evidence type="ECO:0000313" key="2">
    <source>
        <dbReference type="EMBL" id="EOA39304.1"/>
    </source>
</evidence>
<dbReference type="PANTHER" id="PTHR47005">
    <property type="entry name" value="HEAVY METAL TRANSPORT/DETOXIFICATION SUPERFAMILY PROTEIN"/>
    <property type="match status" value="1"/>
</dbReference>
<dbReference type="eggNOG" id="ENOG502R8VI">
    <property type="taxonomic scope" value="Eukaryota"/>
</dbReference>
<evidence type="ECO:0000313" key="3">
    <source>
        <dbReference type="Proteomes" id="UP000029121"/>
    </source>
</evidence>
<feature type="region of interest" description="Disordered" evidence="1">
    <location>
        <begin position="155"/>
        <end position="180"/>
    </location>
</feature>
<dbReference type="KEGG" id="crb:17899907"/>
<proteinExistence type="predicted"/>
<dbReference type="EMBL" id="KB870805">
    <property type="protein sequence ID" value="EOA39304.1"/>
    <property type="molecule type" value="Genomic_DNA"/>
</dbReference>
<accession>R0IA42</accession>
<name>R0IA42_9BRAS</name>
<gene>
    <name evidence="2" type="ORF">CARUB_v10012321mg</name>
</gene>
<reference evidence="3" key="1">
    <citation type="journal article" date="2013" name="Nat. Genet.">
        <title>The Capsella rubella genome and the genomic consequences of rapid mating system evolution.</title>
        <authorList>
            <person name="Slotte T."/>
            <person name="Hazzouri K.M."/>
            <person name="Agren J.A."/>
            <person name="Koenig D."/>
            <person name="Maumus F."/>
            <person name="Guo Y.L."/>
            <person name="Steige K."/>
            <person name="Platts A.E."/>
            <person name="Escobar J.S."/>
            <person name="Newman L.K."/>
            <person name="Wang W."/>
            <person name="Mandakova T."/>
            <person name="Vello E."/>
            <person name="Smith L.M."/>
            <person name="Henz S.R."/>
            <person name="Steffen J."/>
            <person name="Takuno S."/>
            <person name="Brandvain Y."/>
            <person name="Coop G."/>
            <person name="Andolfatto P."/>
            <person name="Hu T.T."/>
            <person name="Blanchette M."/>
            <person name="Clark R.M."/>
            <person name="Quesneville H."/>
            <person name="Nordborg M."/>
            <person name="Gaut B.S."/>
            <person name="Lysak M.A."/>
            <person name="Jenkins J."/>
            <person name="Grimwood J."/>
            <person name="Chapman J."/>
            <person name="Prochnik S."/>
            <person name="Shu S."/>
            <person name="Rokhsar D."/>
            <person name="Schmutz J."/>
            <person name="Weigel D."/>
            <person name="Wright S.I."/>
        </authorList>
    </citation>
    <scope>NUCLEOTIDE SEQUENCE [LARGE SCALE GENOMIC DNA]</scope>
    <source>
        <strain evidence="3">cv. Monte Gargano</strain>
    </source>
</reference>